<proteinExistence type="predicted"/>
<feature type="compositionally biased region" description="Polar residues" evidence="1">
    <location>
        <begin position="410"/>
        <end position="425"/>
    </location>
</feature>
<feature type="region of interest" description="Disordered" evidence="1">
    <location>
        <begin position="487"/>
        <end position="508"/>
    </location>
</feature>
<reference evidence="2 3" key="1">
    <citation type="submission" date="2017-07" db="EMBL/GenBank/DDBJ databases">
        <title>Isolation and development of strain Bacillus megaterium SR7 for enhanced growth and metabolite production under supercritical carbon dioxide.</title>
        <authorList>
            <person name="Freedman A.J.E."/>
            <person name="Peet K.C."/>
            <person name="Boock J.T."/>
            <person name="Penn K."/>
            <person name="Prather K.L.J."/>
            <person name="Thompson J.R."/>
        </authorList>
    </citation>
    <scope>NUCLEOTIDE SEQUENCE [LARGE SCALE GENOMIC DNA]</scope>
    <source>
        <strain evidence="2 3">SR7</strain>
    </source>
</reference>
<evidence type="ECO:0000313" key="2">
    <source>
        <dbReference type="EMBL" id="AXI27992.1"/>
    </source>
</evidence>
<dbReference type="InterPro" id="IPR011009">
    <property type="entry name" value="Kinase-like_dom_sf"/>
</dbReference>
<dbReference type="Gene3D" id="1.10.510.10">
    <property type="entry name" value="Transferase(Phosphotransferase) domain 1"/>
    <property type="match status" value="1"/>
</dbReference>
<dbReference type="SUPFAM" id="SSF56112">
    <property type="entry name" value="Protein kinase-like (PK-like)"/>
    <property type="match status" value="1"/>
</dbReference>
<feature type="compositionally biased region" description="Polar residues" evidence="1">
    <location>
        <begin position="487"/>
        <end position="500"/>
    </location>
</feature>
<dbReference type="Proteomes" id="UP000253834">
    <property type="component" value="Chromosome"/>
</dbReference>
<evidence type="ECO:0000313" key="3">
    <source>
        <dbReference type="Proteomes" id="UP000253834"/>
    </source>
</evidence>
<dbReference type="AlphaFoldDB" id="A0AA86HWQ2"/>
<gene>
    <name evidence="2" type="ORF">CIB87_02800</name>
</gene>
<feature type="compositionally biased region" description="Polar residues" evidence="1">
    <location>
        <begin position="384"/>
        <end position="400"/>
    </location>
</feature>
<sequence length="905" mass="100638">MAFEPQVNASIRFRGTNYKMAEHPSAPGFPYGQEGRQGVVYKLNPENKNEHPVALKVFRPKYRVGGMSKQASMLNTYKHIAGLSVSNRTVVIPETDNELVNEYEDLLYSAIMPWIEGPTWADVMLEKKIITKNESLDLAKSLGGVLTSMEKEQLAHCDLSAPNIMLPGLISSHTSSKVELVDLEQMFSANMDTPDAMPLGSPGYAVHKAIRTGFWSAEADRFSGAILLSEMLAWCDADIREHSYGDSFFDPQELQTKSARYEMMIASLTKTWGNEVAQLFIQAWQSAELTECPKFSEWLAALQNVKTQTLGWNFNQSKQQHQNESIARTQEGQEELLQKAGELERIKDYKGALNLYQTVCERLNSNDALYKELQLVIQQIQQKMNEHQQTNKQPQATSSAPPKEAVPSQPRVQQAANQVHNQSNYRGEINHTEKTKPKKKRFKKFKILSVLILVLAAVGFVSYQFKEDLPYVGTFFKTAKGSTATVGANAEADSQSSATRSGKESKETISLWSKDRMAQSGEWDTSESNHSVYLTSGSNGEYVSYDLLSYQANKATLTGNIALTDGIAAEIDVIVDSKVIYKTKKLSQDKNVTLDIDVPKGRILTFKVKNKSVSGDSSKTTAISLNDLTFNLYSYDQQKEPKKMESFWSDNVYSSAGDWDSSSSYHSVTLSNGENSSYVTYNLESFGVKKGFVTGGIVPNGGIPFKLEFYVDNKRVAVTKQLKGNGTPIPFDIPVDGKIFTVKLVNNSVSGNSAKNTGVVLQEVLLNINEQVKDSEKKEESLWANGTSSEEGDWEFSESYHDISITRGNNGEYISYDLSDSGIQNRVAKGTLISNSGIPFHLEFKVDGKVVEKTKEFDPATDVPVPFEFPADGKLLTVTLVNNSVDGNDEKTTDFTLRDFVIKEK</sequence>
<dbReference type="EMBL" id="CP022674">
    <property type="protein sequence ID" value="AXI27992.1"/>
    <property type="molecule type" value="Genomic_DNA"/>
</dbReference>
<organism evidence="2 3">
    <name type="scientific">Priestia megaterium</name>
    <name type="common">Bacillus megaterium</name>
    <dbReference type="NCBI Taxonomy" id="1404"/>
    <lineage>
        <taxon>Bacteria</taxon>
        <taxon>Bacillati</taxon>
        <taxon>Bacillota</taxon>
        <taxon>Bacilli</taxon>
        <taxon>Bacillales</taxon>
        <taxon>Bacillaceae</taxon>
        <taxon>Priestia</taxon>
    </lineage>
</organism>
<dbReference type="RefSeq" id="WP_114894454.1">
    <property type="nucleotide sequence ID" value="NZ_CP022674.1"/>
</dbReference>
<evidence type="ECO:0000256" key="1">
    <source>
        <dbReference type="SAM" id="MobiDB-lite"/>
    </source>
</evidence>
<name>A0AA86HWQ2_PRIMG</name>
<feature type="region of interest" description="Disordered" evidence="1">
    <location>
        <begin position="384"/>
        <end position="437"/>
    </location>
</feature>
<protein>
    <submittedName>
        <fullName evidence="2">Uncharacterized protein</fullName>
    </submittedName>
</protein>
<accession>A0AA86HWQ2</accession>